<reference evidence="8 9" key="1">
    <citation type="submission" date="2016-07" db="EMBL/GenBank/DDBJ databases">
        <title>Pervasive Adenine N6-methylation of Active Genes in Fungi.</title>
        <authorList>
            <consortium name="DOE Joint Genome Institute"/>
            <person name="Mondo S.J."/>
            <person name="Dannebaum R.O."/>
            <person name="Kuo R.C."/>
            <person name="Labutti K."/>
            <person name="Haridas S."/>
            <person name="Kuo A."/>
            <person name="Salamov A."/>
            <person name="Ahrendt S.R."/>
            <person name="Lipzen A."/>
            <person name="Sullivan W."/>
            <person name="Andreopoulos W.B."/>
            <person name="Clum A."/>
            <person name="Lindquist E."/>
            <person name="Daum C."/>
            <person name="Ramamoorthy G.K."/>
            <person name="Gryganskyi A."/>
            <person name="Culley D."/>
            <person name="Magnuson J.K."/>
            <person name="James T.Y."/>
            <person name="O'Malley M.A."/>
            <person name="Stajich J.E."/>
            <person name="Spatafora J.W."/>
            <person name="Visel A."/>
            <person name="Grigoriev I.V."/>
        </authorList>
    </citation>
    <scope>NUCLEOTIDE SEQUENCE [LARGE SCALE GENOMIC DNA]</scope>
    <source>
        <strain evidence="8 9">NRRL 3301</strain>
    </source>
</reference>
<dbReference type="SMART" id="SM00517">
    <property type="entry name" value="PolyA"/>
    <property type="match status" value="1"/>
</dbReference>
<dbReference type="Pfam" id="PF00658">
    <property type="entry name" value="MLLE"/>
    <property type="match status" value="1"/>
</dbReference>
<feature type="domain" description="PABC" evidence="7">
    <location>
        <begin position="547"/>
        <end position="625"/>
    </location>
</feature>
<dbReference type="SUPFAM" id="SSF63570">
    <property type="entry name" value="PABC (PABP) domain"/>
    <property type="match status" value="1"/>
</dbReference>
<evidence type="ECO:0000259" key="6">
    <source>
        <dbReference type="PROSITE" id="PS50102"/>
    </source>
</evidence>
<keyword evidence="2" id="KW-0677">Repeat</keyword>
<sequence length="633" mass="69902">MTQDRTTIHLPKSKQHGKPSRTNSKTAPAIVPPSAAAQSQHYAAASYKVQHQQQSYHVDASHDISITGDGLVYLVSDSLYFEVPQAISDHDIFTLLLPCQPLSIQRNKQNKHAMATGWIRFLNKESADCAYTLFDGLVFRQSHRLQLYMTPNGIKDPEPEGPIFQVDDIPYWVTNEYLYHVFRPFGPIRLCKILVDKNGTFEGSALLQYFSLKHANHAQAIMSQRSLDGLTPLSIFSLVSTKTCHEVKQSNKSETSIDFTNLYIKNLDLAVKSSDLFSTFKEFGRIISARVMKDPMTKQSRGYGFVSFSSSHEAKQALETLNGQCIMSKPVTIAYHEPKKKTKHSPSLHASRSLPESAPPHSPYALPAKPSNPALARPSHIASDTSPSPDLRTHAHSPLTDAPSSASDESDPLQVQCNRVRSAIITAMRGVGEDPQPSQLQEWTDTIMALRPTSRALCLFNPSFLMTKLEEAAAALSSTSSSPVPQTPNLVHHHRPRPPNSSVPTIAHATSSTTTQQPNSNSSSVTSASSGIKTDVIHMHGSDTQVTIDRFVESIKNLSILQQKQQLGDLLFPHVKATGVKHASKVTIRLLDTQPLDQLAYAMRTDAALKPLVDRAFNQVVQQLKFKNAIMQK</sequence>
<dbReference type="Gene3D" id="1.10.1900.10">
    <property type="entry name" value="c-terminal domain of poly(a) binding protein"/>
    <property type="match status" value="1"/>
</dbReference>
<dbReference type="InterPro" id="IPR000504">
    <property type="entry name" value="RRM_dom"/>
</dbReference>
<dbReference type="AlphaFoldDB" id="A0A1X2G3S1"/>
<evidence type="ECO:0000313" key="9">
    <source>
        <dbReference type="Proteomes" id="UP000242146"/>
    </source>
</evidence>
<dbReference type="CDD" id="cd00590">
    <property type="entry name" value="RRM_SF"/>
    <property type="match status" value="1"/>
</dbReference>
<evidence type="ECO:0000256" key="1">
    <source>
        <dbReference type="ARBA" id="ARBA00008557"/>
    </source>
</evidence>
<dbReference type="InterPro" id="IPR002004">
    <property type="entry name" value="PABP_HYD_C"/>
</dbReference>
<evidence type="ECO:0000256" key="2">
    <source>
        <dbReference type="ARBA" id="ARBA00022737"/>
    </source>
</evidence>
<dbReference type="OrthoDB" id="6159137at2759"/>
<dbReference type="PROSITE" id="PS50102">
    <property type="entry name" value="RRM"/>
    <property type="match status" value="2"/>
</dbReference>
<dbReference type="EMBL" id="MCGT01000050">
    <property type="protein sequence ID" value="ORX44068.1"/>
    <property type="molecule type" value="Genomic_DNA"/>
</dbReference>
<keyword evidence="3 4" id="KW-0694">RNA-binding</keyword>
<comment type="similarity">
    <text evidence="1">Belongs to the polyadenylate-binding protein type-1 family.</text>
</comment>
<evidence type="ECO:0000256" key="5">
    <source>
        <dbReference type="SAM" id="MobiDB-lite"/>
    </source>
</evidence>
<dbReference type="Pfam" id="PF00076">
    <property type="entry name" value="RRM_1"/>
    <property type="match status" value="2"/>
</dbReference>
<feature type="region of interest" description="Disordered" evidence="5">
    <location>
        <begin position="477"/>
        <end position="528"/>
    </location>
</feature>
<comment type="caution">
    <text evidence="8">The sequence shown here is derived from an EMBL/GenBank/DDBJ whole genome shotgun (WGS) entry which is preliminary data.</text>
</comment>
<feature type="region of interest" description="Disordered" evidence="5">
    <location>
        <begin position="338"/>
        <end position="414"/>
    </location>
</feature>
<dbReference type="InterPro" id="IPR012677">
    <property type="entry name" value="Nucleotide-bd_a/b_plait_sf"/>
</dbReference>
<feature type="domain" description="RRM" evidence="6">
    <location>
        <begin position="162"/>
        <end position="229"/>
    </location>
</feature>
<evidence type="ECO:0000313" key="8">
    <source>
        <dbReference type="EMBL" id="ORX44068.1"/>
    </source>
</evidence>
<dbReference type="Gene3D" id="3.30.70.330">
    <property type="match status" value="3"/>
</dbReference>
<feature type="domain" description="RRM" evidence="6">
    <location>
        <begin position="260"/>
        <end position="338"/>
    </location>
</feature>
<dbReference type="SUPFAM" id="SSF54928">
    <property type="entry name" value="RNA-binding domain, RBD"/>
    <property type="match status" value="2"/>
</dbReference>
<evidence type="ECO:0000256" key="4">
    <source>
        <dbReference type="PROSITE-ProRule" id="PRU00176"/>
    </source>
</evidence>
<dbReference type="PROSITE" id="PS51309">
    <property type="entry name" value="PABC"/>
    <property type="match status" value="1"/>
</dbReference>
<evidence type="ECO:0000259" key="7">
    <source>
        <dbReference type="PROSITE" id="PS51309"/>
    </source>
</evidence>
<dbReference type="Proteomes" id="UP000242146">
    <property type="component" value="Unassembled WGS sequence"/>
</dbReference>
<protein>
    <submittedName>
        <fullName evidence="8">Uncharacterized protein</fullName>
    </submittedName>
</protein>
<proteinExistence type="inferred from homology"/>
<organism evidence="8 9">
    <name type="scientific">Hesseltinella vesiculosa</name>
    <dbReference type="NCBI Taxonomy" id="101127"/>
    <lineage>
        <taxon>Eukaryota</taxon>
        <taxon>Fungi</taxon>
        <taxon>Fungi incertae sedis</taxon>
        <taxon>Mucoromycota</taxon>
        <taxon>Mucoromycotina</taxon>
        <taxon>Mucoromycetes</taxon>
        <taxon>Mucorales</taxon>
        <taxon>Cunninghamellaceae</taxon>
        <taxon>Hesseltinella</taxon>
    </lineage>
</organism>
<feature type="region of interest" description="Disordered" evidence="5">
    <location>
        <begin position="1"/>
        <end position="28"/>
    </location>
</feature>
<accession>A0A1X2G3S1</accession>
<dbReference type="PANTHER" id="PTHR24012">
    <property type="entry name" value="RNA BINDING PROTEIN"/>
    <property type="match status" value="1"/>
</dbReference>
<dbReference type="SMART" id="SM00360">
    <property type="entry name" value="RRM"/>
    <property type="match status" value="2"/>
</dbReference>
<name>A0A1X2G3S1_9FUNG</name>
<feature type="compositionally biased region" description="Low complexity" evidence="5">
    <location>
        <begin position="509"/>
        <end position="528"/>
    </location>
</feature>
<dbReference type="InterPro" id="IPR036053">
    <property type="entry name" value="PABP-dom"/>
</dbReference>
<dbReference type="STRING" id="101127.A0A1X2G3S1"/>
<keyword evidence="9" id="KW-1185">Reference proteome</keyword>
<dbReference type="InterPro" id="IPR035979">
    <property type="entry name" value="RBD_domain_sf"/>
</dbReference>
<gene>
    <name evidence="8" type="ORF">DM01DRAFT_1340477</name>
</gene>
<evidence type="ECO:0000256" key="3">
    <source>
        <dbReference type="ARBA" id="ARBA00022884"/>
    </source>
</evidence>
<dbReference type="GO" id="GO:0003723">
    <property type="term" value="F:RNA binding"/>
    <property type="evidence" value="ECO:0007669"/>
    <property type="project" value="UniProtKB-UniRule"/>
</dbReference>